<dbReference type="SUPFAM" id="SSF56784">
    <property type="entry name" value="HAD-like"/>
    <property type="match status" value="1"/>
</dbReference>
<keyword evidence="2" id="KW-1185">Reference proteome</keyword>
<name>A0ABS2DFK4_9BACI</name>
<dbReference type="Pfam" id="PF13419">
    <property type="entry name" value="HAD_2"/>
    <property type="match status" value="1"/>
</dbReference>
<accession>A0ABS2DFK4</accession>
<reference evidence="1 2" key="1">
    <citation type="submission" date="2021-02" db="EMBL/GenBank/DDBJ databases">
        <title>Bacillus sp. RD4P76, an endophyte from a halophyte.</title>
        <authorList>
            <person name="Sun J.-Q."/>
        </authorList>
    </citation>
    <scope>NUCLEOTIDE SEQUENCE [LARGE SCALE GENOMIC DNA]</scope>
    <source>
        <strain evidence="1 2">RD4P76</strain>
    </source>
</reference>
<proteinExistence type="predicted"/>
<organism evidence="1 2">
    <name type="scientific">Bacillus suaedaesalsae</name>
    <dbReference type="NCBI Taxonomy" id="2810349"/>
    <lineage>
        <taxon>Bacteria</taxon>
        <taxon>Bacillati</taxon>
        <taxon>Bacillota</taxon>
        <taxon>Bacilli</taxon>
        <taxon>Bacillales</taxon>
        <taxon>Bacillaceae</taxon>
        <taxon>Bacillus</taxon>
    </lineage>
</organism>
<dbReference type="PANTHER" id="PTHR47478:SF1">
    <property type="entry name" value="PYRIMIDINE 5'-NUCLEOTIDASE YJJG"/>
    <property type="match status" value="1"/>
</dbReference>
<dbReference type="Gene3D" id="3.40.50.1000">
    <property type="entry name" value="HAD superfamily/HAD-like"/>
    <property type="match status" value="1"/>
</dbReference>
<dbReference type="RefSeq" id="WP_204202636.1">
    <property type="nucleotide sequence ID" value="NZ_JAFELM010000021.1"/>
</dbReference>
<sequence length="230" mass="27408">MRWEAICFDIDNTLFDYEVAFQKGMIASCENLMSGINSIEWFKLFKKYCDEFWGFYEKKEWTQQEYRFKRLYHSLMPFNIFISQEFSEHFHYEFEHTVHLYAKPYPDVLQTLSALKELGFTLGIISNGKKDTQILKLKSLGVLSLFGGNIFISEEIQYEKPNQQIFHYAREELGCVQKPIYVGDSFKQDVVGAMEANWDVIYFQIEKRKKIRENIPVCSTFQEIYEFVTK</sequence>
<dbReference type="PANTHER" id="PTHR47478">
    <property type="match status" value="1"/>
</dbReference>
<dbReference type="NCBIfam" id="TIGR01549">
    <property type="entry name" value="HAD-SF-IA-v1"/>
    <property type="match status" value="1"/>
</dbReference>
<dbReference type="SFLD" id="SFLDG01129">
    <property type="entry name" value="C1.5:_HAD__Beta-PGM__Phosphata"/>
    <property type="match status" value="1"/>
</dbReference>
<dbReference type="InterPro" id="IPR041492">
    <property type="entry name" value="HAD_2"/>
</dbReference>
<dbReference type="InterPro" id="IPR036412">
    <property type="entry name" value="HAD-like_sf"/>
</dbReference>
<dbReference type="InterPro" id="IPR006439">
    <property type="entry name" value="HAD-SF_hydro_IA"/>
</dbReference>
<dbReference type="Proteomes" id="UP001518925">
    <property type="component" value="Unassembled WGS sequence"/>
</dbReference>
<dbReference type="Gene3D" id="1.10.150.240">
    <property type="entry name" value="Putative phosphatase, domain 2"/>
    <property type="match status" value="1"/>
</dbReference>
<comment type="caution">
    <text evidence="1">The sequence shown here is derived from an EMBL/GenBank/DDBJ whole genome shotgun (WGS) entry which is preliminary data.</text>
</comment>
<gene>
    <name evidence="1" type="ORF">JR050_06155</name>
</gene>
<dbReference type="InterPro" id="IPR052550">
    <property type="entry name" value="Pyrimidine_5'-ntase_YjjG"/>
</dbReference>
<evidence type="ECO:0000313" key="1">
    <source>
        <dbReference type="EMBL" id="MBM6617257.1"/>
    </source>
</evidence>
<dbReference type="InterPro" id="IPR023214">
    <property type="entry name" value="HAD_sf"/>
</dbReference>
<dbReference type="SFLD" id="SFLDS00003">
    <property type="entry name" value="Haloacid_Dehalogenase"/>
    <property type="match status" value="1"/>
</dbReference>
<protein>
    <submittedName>
        <fullName evidence="1">HAD family hydrolase</fullName>
    </submittedName>
</protein>
<dbReference type="InterPro" id="IPR023198">
    <property type="entry name" value="PGP-like_dom2"/>
</dbReference>
<dbReference type="GO" id="GO:0016787">
    <property type="term" value="F:hydrolase activity"/>
    <property type="evidence" value="ECO:0007669"/>
    <property type="project" value="UniProtKB-KW"/>
</dbReference>
<evidence type="ECO:0000313" key="2">
    <source>
        <dbReference type="Proteomes" id="UP001518925"/>
    </source>
</evidence>
<dbReference type="PRINTS" id="PR00413">
    <property type="entry name" value="HADHALOGNASE"/>
</dbReference>
<dbReference type="EMBL" id="JAFELM010000021">
    <property type="protein sequence ID" value="MBM6617257.1"/>
    <property type="molecule type" value="Genomic_DNA"/>
</dbReference>
<keyword evidence="1" id="KW-0378">Hydrolase</keyword>